<dbReference type="Pfam" id="PF08713">
    <property type="entry name" value="DNA_alkylation"/>
    <property type="match status" value="1"/>
</dbReference>
<accession>A0A5C6M2R1</accession>
<dbReference type="PANTHER" id="PTHR34070:SF1">
    <property type="entry name" value="DNA ALKYLATION REPAIR PROTEIN"/>
    <property type="match status" value="1"/>
</dbReference>
<dbReference type="EMBL" id="SRHE01000442">
    <property type="protein sequence ID" value="TWW08948.1"/>
    <property type="molecule type" value="Genomic_DNA"/>
</dbReference>
<dbReference type="Gene3D" id="1.25.10.90">
    <property type="match status" value="1"/>
</dbReference>
<dbReference type="CDD" id="cd06561">
    <property type="entry name" value="AlkD_like"/>
    <property type="match status" value="1"/>
</dbReference>
<reference evidence="1 2" key="1">
    <citation type="submission" date="2019-08" db="EMBL/GenBank/DDBJ databases">
        <title>100 year-old enigma solved: identification of Planctomyces bekefii, the type genus and species of the phylum Planctomycetes.</title>
        <authorList>
            <person name="Svetlana D.N."/>
            <person name="Overmann J."/>
        </authorList>
    </citation>
    <scope>NUCLEOTIDE SEQUENCE [LARGE SCALE GENOMIC DNA]</scope>
    <source>
        <strain evidence="1">Phe10_nw2017</strain>
    </source>
</reference>
<proteinExistence type="predicted"/>
<dbReference type="Proteomes" id="UP000321083">
    <property type="component" value="Unassembled WGS sequence"/>
</dbReference>
<dbReference type="InterPro" id="IPR016024">
    <property type="entry name" value="ARM-type_fold"/>
</dbReference>
<evidence type="ECO:0000313" key="2">
    <source>
        <dbReference type="Proteomes" id="UP000321083"/>
    </source>
</evidence>
<evidence type="ECO:0008006" key="3">
    <source>
        <dbReference type="Google" id="ProtNLM"/>
    </source>
</evidence>
<keyword evidence="2" id="KW-1185">Reference proteome</keyword>
<evidence type="ECO:0000313" key="1">
    <source>
        <dbReference type="EMBL" id="TWW08948.1"/>
    </source>
</evidence>
<reference evidence="1 2" key="2">
    <citation type="submission" date="2019-08" db="EMBL/GenBank/DDBJ databases">
        <authorList>
            <person name="Henke P."/>
        </authorList>
    </citation>
    <scope>NUCLEOTIDE SEQUENCE [LARGE SCALE GENOMIC DNA]</scope>
    <source>
        <strain evidence="1">Phe10_nw2017</strain>
    </source>
</reference>
<comment type="caution">
    <text evidence="1">The sequence shown here is derived from an EMBL/GenBank/DDBJ whole genome shotgun (WGS) entry which is preliminary data.</text>
</comment>
<name>A0A5C6M2R1_9PLAN</name>
<dbReference type="AlphaFoldDB" id="A0A5C6M2R1"/>
<dbReference type="PANTHER" id="PTHR34070">
    <property type="entry name" value="ARMADILLO-TYPE FOLD"/>
    <property type="match status" value="1"/>
</dbReference>
<sequence>MSATDACVKLRALASPEVAASTARFFRTGRGQYAEGETFIGVRVPVLRAVAREFRDLQLRDIELLLNSAIHEERHLALLILVLQVDRGDEAHRKLVYDFYLSHTQSISNWDLVDCSAPHVVGRFLLRRSRRPLFRLAESQSLWERRIAIVSTQHFIRHNDVSDTFFGQSQAAV</sequence>
<gene>
    <name evidence="1" type="ORF">E3A20_19240</name>
</gene>
<organism evidence="1 2">
    <name type="scientific">Planctomyces bekefii</name>
    <dbReference type="NCBI Taxonomy" id="1653850"/>
    <lineage>
        <taxon>Bacteria</taxon>
        <taxon>Pseudomonadati</taxon>
        <taxon>Planctomycetota</taxon>
        <taxon>Planctomycetia</taxon>
        <taxon>Planctomycetales</taxon>
        <taxon>Planctomycetaceae</taxon>
        <taxon>Planctomyces</taxon>
    </lineage>
</organism>
<dbReference type="InterPro" id="IPR014825">
    <property type="entry name" value="DNA_alkylation"/>
</dbReference>
<dbReference type="SUPFAM" id="SSF48371">
    <property type="entry name" value="ARM repeat"/>
    <property type="match status" value="1"/>
</dbReference>
<protein>
    <recommendedName>
        <fullName evidence="3">DNA alkylation repair protein</fullName>
    </recommendedName>
</protein>